<dbReference type="AlphaFoldDB" id="A0A6L2LYE9"/>
<accession>A0A6L2LYE9</accession>
<feature type="region of interest" description="Disordered" evidence="1">
    <location>
        <begin position="38"/>
        <end position="58"/>
    </location>
</feature>
<gene>
    <name evidence="2" type="ORF">Tci_037400</name>
</gene>
<evidence type="ECO:0008006" key="3">
    <source>
        <dbReference type="Google" id="ProtNLM"/>
    </source>
</evidence>
<feature type="compositionally biased region" description="Low complexity" evidence="1">
    <location>
        <begin position="107"/>
        <end position="133"/>
    </location>
</feature>
<evidence type="ECO:0000313" key="2">
    <source>
        <dbReference type="EMBL" id="GEU65422.1"/>
    </source>
</evidence>
<feature type="region of interest" description="Disordered" evidence="1">
    <location>
        <begin position="90"/>
        <end position="134"/>
    </location>
</feature>
<comment type="caution">
    <text evidence="2">The sequence shown here is derived from an EMBL/GenBank/DDBJ whole genome shotgun (WGS) entry which is preliminary data.</text>
</comment>
<name>A0A6L2LYE9_TANCI</name>
<protein>
    <recommendedName>
        <fullName evidence="3">Reverse transcriptase domain-containing protein</fullName>
    </recommendedName>
</protein>
<organism evidence="2">
    <name type="scientific">Tanacetum cinerariifolium</name>
    <name type="common">Dalmatian daisy</name>
    <name type="synonym">Chrysanthemum cinerariifolium</name>
    <dbReference type="NCBI Taxonomy" id="118510"/>
    <lineage>
        <taxon>Eukaryota</taxon>
        <taxon>Viridiplantae</taxon>
        <taxon>Streptophyta</taxon>
        <taxon>Embryophyta</taxon>
        <taxon>Tracheophyta</taxon>
        <taxon>Spermatophyta</taxon>
        <taxon>Magnoliopsida</taxon>
        <taxon>eudicotyledons</taxon>
        <taxon>Gunneridae</taxon>
        <taxon>Pentapetalae</taxon>
        <taxon>asterids</taxon>
        <taxon>campanulids</taxon>
        <taxon>Asterales</taxon>
        <taxon>Asteraceae</taxon>
        <taxon>Asteroideae</taxon>
        <taxon>Anthemideae</taxon>
        <taxon>Anthemidinae</taxon>
        <taxon>Tanacetum</taxon>
    </lineage>
</organism>
<feature type="compositionally biased region" description="Basic and acidic residues" evidence="1">
    <location>
        <begin position="96"/>
        <end position="106"/>
    </location>
</feature>
<evidence type="ECO:0000256" key="1">
    <source>
        <dbReference type="SAM" id="MobiDB-lite"/>
    </source>
</evidence>
<sequence>MAIFIISISSDSSEESVGTSTARVILFVYFSIFCTNSSDSNTSERPPSQPILVGRPYRTQPNGVLKMWTTKKRVGPLPTHRIALRYSSDYSSSDHFTSDDSSRDSSSKTSLNSHSDTSSDSPLGHSSSGHSISNYPYDSMTVTFAGPSRKRRRSPTTSVLIASPVPRALSLVRADLLLPRKRIRYSDSVTDFEADIDACFAFADDIEAIRTNARIEVGTTTEEKVESSARGMIGIGFDRVTHPFVRMTRLSLLGRIILILLRPMNLWRTMPTATHSGMTQDAINELIAKRVADALEAYDTARNPETETDIEDISKTTMSRPMALRVIMFIGKKGSNVAFQDSRHSNHYLNEERERQDVCLPILHWTQELTLLCTKMVSKEEDQVKKYIGGLPDNIQGNVIAVEPTRLHDAICIANNLMDQKLKGYAVKYAKNKRRKAYARNLPYRNKCIMHYEGSYIVKCGLTPKTMRNLAFDDQEEEECV</sequence>
<proteinExistence type="predicted"/>
<reference evidence="2" key="1">
    <citation type="journal article" date="2019" name="Sci. Rep.">
        <title>Draft genome of Tanacetum cinerariifolium, the natural source of mosquito coil.</title>
        <authorList>
            <person name="Yamashiro T."/>
            <person name="Shiraishi A."/>
            <person name="Satake H."/>
            <person name="Nakayama K."/>
        </authorList>
    </citation>
    <scope>NUCLEOTIDE SEQUENCE</scope>
</reference>
<dbReference type="EMBL" id="BKCJ010005196">
    <property type="protein sequence ID" value="GEU65422.1"/>
    <property type="molecule type" value="Genomic_DNA"/>
</dbReference>